<feature type="region of interest" description="Disordered" evidence="1">
    <location>
        <begin position="1"/>
        <end position="94"/>
    </location>
</feature>
<sequence length="94" mass="10259">MAASAAARSAAGSPSPTTIALAHPPTQRPTLPPLLTRRSRRKQTESPRWRHPCSPRPCHGSPPRRTTAPSAPKQAPARAWSPRPKPRRPRTAPR</sequence>
<reference evidence="2" key="1">
    <citation type="submission" date="2014-09" db="EMBL/GenBank/DDBJ databases">
        <authorList>
            <person name="Magalhaes I.L.F."/>
            <person name="Oliveira U."/>
            <person name="Santos F.R."/>
            <person name="Vidigal T.H.D.A."/>
            <person name="Brescovit A.D."/>
            <person name="Santos A.J."/>
        </authorList>
    </citation>
    <scope>NUCLEOTIDE SEQUENCE</scope>
    <source>
        <tissue evidence="2">Shoot tissue taken approximately 20 cm above the soil surface</tissue>
    </source>
</reference>
<name>A0A0A8YR05_ARUDO</name>
<dbReference type="AlphaFoldDB" id="A0A0A8YR05"/>
<feature type="compositionally biased region" description="Basic residues" evidence="1">
    <location>
        <begin position="84"/>
        <end position="94"/>
    </location>
</feature>
<proteinExistence type="predicted"/>
<protein>
    <submittedName>
        <fullName evidence="2">Uncharacterized protein</fullName>
    </submittedName>
</protein>
<reference evidence="2" key="2">
    <citation type="journal article" date="2015" name="Data Brief">
        <title>Shoot transcriptome of the giant reed, Arundo donax.</title>
        <authorList>
            <person name="Barrero R.A."/>
            <person name="Guerrero F.D."/>
            <person name="Moolhuijzen P."/>
            <person name="Goolsby J.A."/>
            <person name="Tidwell J."/>
            <person name="Bellgard S.E."/>
            <person name="Bellgard M.I."/>
        </authorList>
    </citation>
    <scope>NUCLEOTIDE SEQUENCE</scope>
    <source>
        <tissue evidence="2">Shoot tissue taken approximately 20 cm above the soil surface</tissue>
    </source>
</reference>
<accession>A0A0A8YR05</accession>
<organism evidence="2">
    <name type="scientific">Arundo donax</name>
    <name type="common">Giant reed</name>
    <name type="synonym">Donax arundinaceus</name>
    <dbReference type="NCBI Taxonomy" id="35708"/>
    <lineage>
        <taxon>Eukaryota</taxon>
        <taxon>Viridiplantae</taxon>
        <taxon>Streptophyta</taxon>
        <taxon>Embryophyta</taxon>
        <taxon>Tracheophyta</taxon>
        <taxon>Spermatophyta</taxon>
        <taxon>Magnoliopsida</taxon>
        <taxon>Liliopsida</taxon>
        <taxon>Poales</taxon>
        <taxon>Poaceae</taxon>
        <taxon>PACMAD clade</taxon>
        <taxon>Arundinoideae</taxon>
        <taxon>Arundineae</taxon>
        <taxon>Arundo</taxon>
    </lineage>
</organism>
<evidence type="ECO:0000313" key="2">
    <source>
        <dbReference type="EMBL" id="JAD28856.1"/>
    </source>
</evidence>
<feature type="compositionally biased region" description="Low complexity" evidence="1">
    <location>
        <begin position="1"/>
        <end position="15"/>
    </location>
</feature>
<evidence type="ECO:0000256" key="1">
    <source>
        <dbReference type="SAM" id="MobiDB-lite"/>
    </source>
</evidence>
<dbReference type="EMBL" id="GBRH01269039">
    <property type="protein sequence ID" value="JAD28856.1"/>
    <property type="molecule type" value="Transcribed_RNA"/>
</dbReference>